<dbReference type="Proteomes" id="UP000498980">
    <property type="component" value="Unassembled WGS sequence"/>
</dbReference>
<dbReference type="EMBL" id="BLWC01000001">
    <property type="protein sequence ID" value="GFM98514.1"/>
    <property type="molecule type" value="Genomic_DNA"/>
</dbReference>
<reference evidence="6 7" key="1">
    <citation type="submission" date="2020-05" db="EMBL/GenBank/DDBJ databases">
        <title>Whole genome shotgun sequence of Streptomyces fulvorobeus NBRC 15897.</title>
        <authorList>
            <person name="Komaki H."/>
            <person name="Tamura T."/>
        </authorList>
    </citation>
    <scope>NUCLEOTIDE SEQUENCE [LARGE SCALE GENOMIC DNA]</scope>
    <source>
        <strain evidence="6 7">NBRC 15897</strain>
    </source>
</reference>
<proteinExistence type="inferred from homology"/>
<evidence type="ECO:0000256" key="3">
    <source>
        <dbReference type="ARBA" id="ARBA00023125"/>
    </source>
</evidence>
<dbReference type="CDD" id="cd16961">
    <property type="entry name" value="RMtype1_S_TRD-CR_like"/>
    <property type="match status" value="1"/>
</dbReference>
<comment type="caution">
    <text evidence="6">The sequence shown here is derived from an EMBL/GenBank/DDBJ whole genome shotgun (WGS) entry which is preliminary data.</text>
</comment>
<comment type="subunit">
    <text evidence="4">The methyltransferase is composed of M and S polypeptides.</text>
</comment>
<feature type="domain" description="Type I restriction modification DNA specificity" evidence="5">
    <location>
        <begin position="48"/>
        <end position="172"/>
    </location>
</feature>
<evidence type="ECO:0000256" key="4">
    <source>
        <dbReference type="ARBA" id="ARBA00038652"/>
    </source>
</evidence>
<dbReference type="SUPFAM" id="SSF116734">
    <property type="entry name" value="DNA methylase specificity domain"/>
    <property type="match status" value="2"/>
</dbReference>
<dbReference type="GO" id="GO:0009307">
    <property type="term" value="P:DNA restriction-modification system"/>
    <property type="evidence" value="ECO:0007669"/>
    <property type="project" value="UniProtKB-KW"/>
</dbReference>
<keyword evidence="7" id="KW-1185">Reference proteome</keyword>
<dbReference type="PANTHER" id="PTHR43140:SF1">
    <property type="entry name" value="TYPE I RESTRICTION ENZYME ECOKI SPECIFICITY SUBUNIT"/>
    <property type="match status" value="1"/>
</dbReference>
<dbReference type="Gene3D" id="3.90.220.20">
    <property type="entry name" value="DNA methylase specificity domains"/>
    <property type="match status" value="2"/>
</dbReference>
<dbReference type="InterPro" id="IPR044946">
    <property type="entry name" value="Restrct_endonuc_typeI_TRD_sf"/>
</dbReference>
<dbReference type="PANTHER" id="PTHR43140">
    <property type="entry name" value="TYPE-1 RESTRICTION ENZYME ECOKI SPECIFICITY PROTEIN"/>
    <property type="match status" value="1"/>
</dbReference>
<sequence>MTSQVAHTSPLESALYPMAPISSVFIERNEKVRDTEFPALSVGQRGVTPQLEGVAKTQTESDRKLVRAGDLVINSRSDRRGASGMARQDGSVSLVYSVMTPKSEILIAEYAHHLLRSIAFQEEFFRWGVGIVDDLWSTNFTRMSRIRIPLPPLPTQRAIADELDQVEAMIAKLDKLAGRLKELQRANLAALGRKLVAPGERVRIGFLLTKQSRSALPDDGVVTAFRDGQVALRSRRREEGFTMSLSEAGYQGVEPGDFVFHGLDGFSGAVGTSEDRGKVSPVYHVCSATPLTSERFMAWALRAMAANGFLEAYSFSVRQRSVDFRNWATFAGLPITYISVGEQLRITDHLDEVTGSIDEMLTKVAKLRELLVERCSAFIADVMNGRKVVA</sequence>
<dbReference type="InterPro" id="IPR000055">
    <property type="entry name" value="Restrct_endonuc_typeI_TRD"/>
</dbReference>
<organism evidence="6 7">
    <name type="scientific">Streptomyces fulvorobeus</name>
    <dbReference type="NCBI Taxonomy" id="284028"/>
    <lineage>
        <taxon>Bacteria</taxon>
        <taxon>Bacillati</taxon>
        <taxon>Actinomycetota</taxon>
        <taxon>Actinomycetes</taxon>
        <taxon>Kitasatosporales</taxon>
        <taxon>Streptomycetaceae</taxon>
        <taxon>Streptomyces</taxon>
    </lineage>
</organism>
<dbReference type="AlphaFoldDB" id="A0A7J0C9E7"/>
<name>A0A7J0C9E7_9ACTN</name>
<evidence type="ECO:0000256" key="2">
    <source>
        <dbReference type="ARBA" id="ARBA00022747"/>
    </source>
</evidence>
<gene>
    <name evidence="6" type="ORF">Sfulv_33250</name>
</gene>
<evidence type="ECO:0000256" key="1">
    <source>
        <dbReference type="ARBA" id="ARBA00010923"/>
    </source>
</evidence>
<evidence type="ECO:0000313" key="6">
    <source>
        <dbReference type="EMBL" id="GFM98514.1"/>
    </source>
</evidence>
<accession>A0A7J0C9E7</accession>
<evidence type="ECO:0000259" key="5">
    <source>
        <dbReference type="Pfam" id="PF01420"/>
    </source>
</evidence>
<dbReference type="Pfam" id="PF01420">
    <property type="entry name" value="Methylase_S"/>
    <property type="match status" value="1"/>
</dbReference>
<dbReference type="InterPro" id="IPR051212">
    <property type="entry name" value="Type-I_RE_S_subunit"/>
</dbReference>
<evidence type="ECO:0000313" key="7">
    <source>
        <dbReference type="Proteomes" id="UP000498980"/>
    </source>
</evidence>
<dbReference type="GO" id="GO:0003677">
    <property type="term" value="F:DNA binding"/>
    <property type="evidence" value="ECO:0007669"/>
    <property type="project" value="UniProtKB-KW"/>
</dbReference>
<protein>
    <recommendedName>
        <fullName evidence="5">Type I restriction modification DNA specificity domain-containing protein</fullName>
    </recommendedName>
</protein>
<comment type="similarity">
    <text evidence="1">Belongs to the type-I restriction system S methylase family.</text>
</comment>
<keyword evidence="3" id="KW-0238">DNA-binding</keyword>
<keyword evidence="2" id="KW-0680">Restriction system</keyword>